<evidence type="ECO:0000256" key="1">
    <source>
        <dbReference type="SAM" id="MobiDB-lite"/>
    </source>
</evidence>
<reference evidence="2 3" key="1">
    <citation type="submission" date="2023-01" db="EMBL/GenBank/DDBJ databases">
        <title>Analysis of 21 Apiospora genomes using comparative genomics revels a genus with tremendous synthesis potential of carbohydrate active enzymes and secondary metabolites.</title>
        <authorList>
            <person name="Sorensen T."/>
        </authorList>
    </citation>
    <scope>NUCLEOTIDE SEQUENCE [LARGE SCALE GENOMIC DNA]</scope>
    <source>
        <strain evidence="2 3">CBS 83171</strain>
    </source>
</reference>
<evidence type="ECO:0000313" key="3">
    <source>
        <dbReference type="Proteomes" id="UP001446871"/>
    </source>
</evidence>
<evidence type="ECO:0000313" key="2">
    <source>
        <dbReference type="EMBL" id="KAK8081770.1"/>
    </source>
</evidence>
<feature type="region of interest" description="Disordered" evidence="1">
    <location>
        <begin position="659"/>
        <end position="687"/>
    </location>
</feature>
<proteinExistence type="predicted"/>
<organism evidence="2 3">
    <name type="scientific">Apiospora saccharicola</name>
    <dbReference type="NCBI Taxonomy" id="335842"/>
    <lineage>
        <taxon>Eukaryota</taxon>
        <taxon>Fungi</taxon>
        <taxon>Dikarya</taxon>
        <taxon>Ascomycota</taxon>
        <taxon>Pezizomycotina</taxon>
        <taxon>Sordariomycetes</taxon>
        <taxon>Xylariomycetidae</taxon>
        <taxon>Amphisphaeriales</taxon>
        <taxon>Apiosporaceae</taxon>
        <taxon>Apiospora</taxon>
    </lineage>
</organism>
<protein>
    <recommendedName>
        <fullName evidence="4">Aminoglycoside phosphotransferase domain-containing protein</fullName>
    </recommendedName>
</protein>
<dbReference type="InterPro" id="IPR011009">
    <property type="entry name" value="Kinase-like_dom_sf"/>
</dbReference>
<keyword evidence="3" id="KW-1185">Reference proteome</keyword>
<sequence length="687" mass="76487">MATLDQAAIKSPPPPLLAKINTSQSLPRRIQPAAPRTLAVALTQQSAWVSCVPNSKTNPGDLRGPVGWELKNEESNDGLSSGDISYMLADCVARGLLPACFRNCRVPYFSSGWYNKLYALDLLQDGCAHCQEYGLVADLQQLLLRVSKPVMPFFKVESEVASICFAQDQGVPVPQVHYYDSSGQNTLGLDWIIYERITGSCTLEDYRDQLEDHDRRDVPCRGTPEWETFIPYNRRDSWLALGDEIASYTRSLRNVAFQGIGSLYLDQNAGNRQYSVGPLCMPLFESCPIWVCHPPGPFNNTFELIRGLIRLWKHMTTWHREDGTCLHQTHPALTKVDEDASHWSSSSSSEESNADTSQQRDDGGNDGSDNHSSVSNHPLSNPSPRPEHNDKRRLRAIWKSLGQIVDYMESTYRSSTLPSPPRTYMVHRDLHNNNALVQKTDADGPGTVAVKAILDWEFSCTMPDELWYGHLPKLQGQFAIAAREGDGRPDRGRIWEGSAAKNHLPLELLFDARANTPEAGLSWEMVKPFVEAESERRAQDGSYADPRLDAEDVGDFVAACFLMTQSGSPGSSSGGASSRDQNSISTQENTDQQQERSRPRPPAMGWELIARELVDKLGPHVGRRGRGMPRDNVIWLEKLIAAFRNCVGRRVDNNDEKLGMAASNSTTSTKMTDNAKVQASGRWLRAP</sequence>
<dbReference type="InterPro" id="IPR051678">
    <property type="entry name" value="AGP_Transferase"/>
</dbReference>
<feature type="region of interest" description="Disordered" evidence="1">
    <location>
        <begin position="566"/>
        <end position="602"/>
    </location>
</feature>
<comment type="caution">
    <text evidence="2">The sequence shown here is derived from an EMBL/GenBank/DDBJ whole genome shotgun (WGS) entry which is preliminary data.</text>
</comment>
<dbReference type="PANTHER" id="PTHR21310:SF13">
    <property type="entry name" value="AMINOGLYCOSIDE PHOSPHOTRANSFERASE DOMAIN-CONTAINING PROTEIN"/>
    <property type="match status" value="1"/>
</dbReference>
<dbReference type="SUPFAM" id="SSF56112">
    <property type="entry name" value="Protein kinase-like (PK-like)"/>
    <property type="match status" value="2"/>
</dbReference>
<gene>
    <name evidence="2" type="ORF">PG996_000551</name>
</gene>
<feature type="compositionally biased region" description="Polar residues" evidence="1">
    <location>
        <begin position="662"/>
        <end position="677"/>
    </location>
</feature>
<name>A0ABR1WH11_9PEZI</name>
<feature type="compositionally biased region" description="Low complexity" evidence="1">
    <location>
        <begin position="566"/>
        <end position="578"/>
    </location>
</feature>
<dbReference type="PANTHER" id="PTHR21310">
    <property type="entry name" value="AMINOGLYCOSIDE PHOSPHOTRANSFERASE-RELATED-RELATED"/>
    <property type="match status" value="1"/>
</dbReference>
<feature type="compositionally biased region" description="Polar residues" evidence="1">
    <location>
        <begin position="579"/>
        <end position="592"/>
    </location>
</feature>
<dbReference type="Proteomes" id="UP001446871">
    <property type="component" value="Unassembled WGS sequence"/>
</dbReference>
<feature type="region of interest" description="Disordered" evidence="1">
    <location>
        <begin position="337"/>
        <end position="390"/>
    </location>
</feature>
<dbReference type="EMBL" id="JAQQWM010000001">
    <property type="protein sequence ID" value="KAK8081770.1"/>
    <property type="molecule type" value="Genomic_DNA"/>
</dbReference>
<accession>A0ABR1WH11</accession>
<evidence type="ECO:0008006" key="4">
    <source>
        <dbReference type="Google" id="ProtNLM"/>
    </source>
</evidence>